<sequence length="400" mass="45995">MKLLFQSTWLLNHPSVRRKTTRTSCYPFVACTSFTYSPTPTQLTKRLENYLLQAQVPTGDQLSFVQRAHRYSQQQAIPSNCEQVLVEWYHSYLQAVSLAGIKMDPLLFTETMFQVLLELVRRCCQQKYPFEPFHQSIRKPFDYLEFGMDFARPIVDVDKSIVLGEEYIADSIPQQLERGENVVFFSNHQSEGDPHAIHVLLEEKLGKGKLAENMIFMAGDRVRDDPVAMPFSMGRNLLTVYSKRHINDFPETKAEKLIHNRKTIAKMQQLLEQGGNIIWFAPSGGRDRRDSHSGLVKVADFVPESLELMRFVASQVNRSVHFYPMALRTWDLLPPPDHIQVALGEKRYVRYVPVGMAVGQEWIAHKASSGIGKEQIRQERASLLHNQVKELYEQLGGLEQ</sequence>
<gene>
    <name evidence="2" type="ORF">GpartN1_g7517.t1</name>
</gene>
<reference evidence="2" key="1">
    <citation type="journal article" date="2022" name="Proc. Natl. Acad. Sci. U.S.A.">
        <title>Life cycle and functional genomics of the unicellular red alga Galdieria for elucidating algal and plant evolution and industrial use.</title>
        <authorList>
            <person name="Hirooka S."/>
            <person name="Itabashi T."/>
            <person name="Ichinose T.M."/>
            <person name="Onuma R."/>
            <person name="Fujiwara T."/>
            <person name="Yamashita S."/>
            <person name="Jong L.W."/>
            <person name="Tomita R."/>
            <person name="Iwane A.H."/>
            <person name="Miyagishima S.Y."/>
        </authorList>
    </citation>
    <scope>NUCLEOTIDE SEQUENCE</scope>
    <source>
        <strain evidence="2">NBRC 102759</strain>
    </source>
</reference>
<dbReference type="PANTHER" id="PTHR35695">
    <property type="entry name" value="GLYCEROL-3-PHOSPHATE ACYLTRANSFERASE, CHLOROPLASTIC"/>
    <property type="match status" value="1"/>
</dbReference>
<dbReference type="PANTHER" id="PTHR35695:SF1">
    <property type="entry name" value="GLYCEROL-3-PHOSPHATE ACYLTRANSFERASE, CHLOROPLASTIC"/>
    <property type="match status" value="1"/>
</dbReference>
<evidence type="ECO:0000259" key="1">
    <source>
        <dbReference type="SMART" id="SM00563"/>
    </source>
</evidence>
<evidence type="ECO:0000313" key="2">
    <source>
        <dbReference type="EMBL" id="GJQ15726.1"/>
    </source>
</evidence>
<proteinExistence type="predicted"/>
<dbReference type="OrthoDB" id="524544at2759"/>
<dbReference type="AlphaFoldDB" id="A0A9C7Q3V1"/>
<name>A0A9C7Q3V1_9RHOD</name>
<dbReference type="Pfam" id="PF01553">
    <property type="entry name" value="Acyltransferase"/>
    <property type="match status" value="1"/>
</dbReference>
<organism evidence="2 3">
    <name type="scientific">Galdieria partita</name>
    <dbReference type="NCBI Taxonomy" id="83374"/>
    <lineage>
        <taxon>Eukaryota</taxon>
        <taxon>Rhodophyta</taxon>
        <taxon>Bangiophyceae</taxon>
        <taxon>Galdieriales</taxon>
        <taxon>Galdieriaceae</taxon>
        <taxon>Galdieria</taxon>
    </lineage>
</organism>
<keyword evidence="3" id="KW-1185">Reference proteome</keyword>
<dbReference type="InterPro" id="IPR016222">
    <property type="entry name" value="G3P_O-acylTrfase_chlp"/>
</dbReference>
<dbReference type="EMBL" id="BQMJ01000073">
    <property type="protein sequence ID" value="GJQ15726.1"/>
    <property type="molecule type" value="Genomic_DNA"/>
</dbReference>
<dbReference type="Gene3D" id="3.40.1130.10">
    <property type="entry name" value="Glycerol-3-phosphate (1)-acyltransferase"/>
    <property type="match status" value="1"/>
</dbReference>
<protein>
    <recommendedName>
        <fullName evidence="1">Phospholipid/glycerol acyltransferase domain-containing protein</fullName>
    </recommendedName>
</protein>
<evidence type="ECO:0000313" key="3">
    <source>
        <dbReference type="Proteomes" id="UP001061958"/>
    </source>
</evidence>
<comment type="caution">
    <text evidence="2">The sequence shown here is derived from an EMBL/GenBank/DDBJ whole genome shotgun (WGS) entry which is preliminary data.</text>
</comment>
<dbReference type="SUPFAM" id="SSF69593">
    <property type="entry name" value="Glycerol-3-phosphate (1)-acyltransferase"/>
    <property type="match status" value="1"/>
</dbReference>
<dbReference type="GO" id="GO:0006655">
    <property type="term" value="P:phosphatidylglycerol biosynthetic process"/>
    <property type="evidence" value="ECO:0007669"/>
    <property type="project" value="TreeGrafter"/>
</dbReference>
<feature type="domain" description="Phospholipid/glycerol acyltransferase" evidence="1">
    <location>
        <begin position="182"/>
        <end position="330"/>
    </location>
</feature>
<dbReference type="InterPro" id="IPR002123">
    <property type="entry name" value="Plipid/glycerol_acylTrfase"/>
</dbReference>
<dbReference type="Proteomes" id="UP001061958">
    <property type="component" value="Unassembled WGS sequence"/>
</dbReference>
<accession>A0A9C7Q3V1</accession>
<dbReference type="SMART" id="SM00563">
    <property type="entry name" value="PlsC"/>
    <property type="match status" value="1"/>
</dbReference>
<reference evidence="2" key="2">
    <citation type="submission" date="2022-01" db="EMBL/GenBank/DDBJ databases">
        <authorList>
            <person name="Hirooka S."/>
            <person name="Miyagishima S.Y."/>
        </authorList>
    </citation>
    <scope>NUCLEOTIDE SEQUENCE</scope>
    <source>
        <strain evidence="2">NBRC 102759</strain>
    </source>
</reference>
<dbReference type="GO" id="GO:0004366">
    <property type="term" value="F:glycerol-3-phosphate O-acyltransferase activity"/>
    <property type="evidence" value="ECO:0007669"/>
    <property type="project" value="InterPro"/>
</dbReference>